<dbReference type="eggNOG" id="ENOG5031YFV">
    <property type="taxonomic scope" value="Bacteria"/>
</dbReference>
<evidence type="ECO:0000313" key="3">
    <source>
        <dbReference type="EMBL" id="EFG56088.1"/>
    </source>
</evidence>
<evidence type="ECO:0000256" key="1">
    <source>
        <dbReference type="SAM" id="MobiDB-lite"/>
    </source>
</evidence>
<feature type="region of interest" description="Disordered" evidence="1">
    <location>
        <begin position="32"/>
        <end position="70"/>
    </location>
</feature>
<feature type="transmembrane region" description="Helical" evidence="2">
    <location>
        <begin position="85"/>
        <end position="104"/>
    </location>
</feature>
<dbReference type="Proteomes" id="UP000004069">
    <property type="component" value="Unassembled WGS sequence"/>
</dbReference>
<proteinExistence type="predicted"/>
<dbReference type="PATRIC" id="fig|585524.9.peg.1344"/>
<keyword evidence="2" id="KW-1133">Transmembrane helix</keyword>
<gene>
    <name evidence="3" type="ORF">HMPREF0493_0272</name>
</gene>
<dbReference type="STRING" id="83683.B1745_04030"/>
<comment type="caution">
    <text evidence="3">The sequence shown here is derived from an EMBL/GenBank/DDBJ whole genome shotgun (WGS) entry which is preliminary data.</text>
</comment>
<name>D4YRZ4_9LACO</name>
<evidence type="ECO:0000313" key="4">
    <source>
        <dbReference type="Proteomes" id="UP000004069"/>
    </source>
</evidence>
<accession>D4YRZ4</accession>
<dbReference type="EMBL" id="ADNY01000011">
    <property type="protein sequence ID" value="EFG56088.1"/>
    <property type="molecule type" value="Genomic_DNA"/>
</dbReference>
<sequence length="106" mass="12499">MAEKRSDYRRQQSRKKGKKLLHHIRSAFADQDSTEEKVDVNPEFQRTQTERRSFTDDCQEFANNSEPIDTGLSREDKSLRLKKRLNRAILIVFVLIILVLLALFHL</sequence>
<evidence type="ECO:0000256" key="2">
    <source>
        <dbReference type="SAM" id="Phobius"/>
    </source>
</evidence>
<organism evidence="3 4">
    <name type="scientific">Lactobacillus amylolyticus DSM 11664</name>
    <dbReference type="NCBI Taxonomy" id="585524"/>
    <lineage>
        <taxon>Bacteria</taxon>
        <taxon>Bacillati</taxon>
        <taxon>Bacillota</taxon>
        <taxon>Bacilli</taxon>
        <taxon>Lactobacillales</taxon>
        <taxon>Lactobacillaceae</taxon>
        <taxon>Lactobacillus</taxon>
    </lineage>
</organism>
<keyword evidence="4" id="KW-1185">Reference proteome</keyword>
<keyword evidence="2" id="KW-0812">Transmembrane</keyword>
<dbReference type="AlphaFoldDB" id="D4YRZ4"/>
<dbReference type="OrthoDB" id="2328897at2"/>
<reference evidence="3 4" key="1">
    <citation type="submission" date="2010-04" db="EMBL/GenBank/DDBJ databases">
        <authorList>
            <person name="Muzny D."/>
            <person name="Qin X."/>
            <person name="Deng J."/>
            <person name="Jiang H."/>
            <person name="Liu Y."/>
            <person name="Qu J."/>
            <person name="Song X.-Z."/>
            <person name="Zhang L."/>
            <person name="Thornton R."/>
            <person name="Coyle M."/>
            <person name="Francisco L."/>
            <person name="Jackson L."/>
            <person name="Javaid M."/>
            <person name="Korchina V."/>
            <person name="Kovar C."/>
            <person name="Mata R."/>
            <person name="Mathew T."/>
            <person name="Ngo R."/>
            <person name="Nguyen L."/>
            <person name="Nguyen N."/>
            <person name="Okwuonu G."/>
            <person name="Ongeri F."/>
            <person name="Pham C."/>
            <person name="Simmons D."/>
            <person name="Wilczek-Boney K."/>
            <person name="Hale W."/>
            <person name="Jakkamsetti A."/>
            <person name="Pham P."/>
            <person name="Ruth R."/>
            <person name="San Lucas F."/>
            <person name="Warren J."/>
            <person name="Zhang J."/>
            <person name="Zhao Z."/>
            <person name="Zhou C."/>
            <person name="Zhu D."/>
            <person name="Lee S."/>
            <person name="Bess C."/>
            <person name="Blankenburg K."/>
            <person name="Forbes L."/>
            <person name="Fu Q."/>
            <person name="Gubbala S."/>
            <person name="Hirani K."/>
            <person name="Jayaseelan J.C."/>
            <person name="Lara F."/>
            <person name="Munidasa M."/>
            <person name="Palculict T."/>
            <person name="Patil S."/>
            <person name="Pu L.-L."/>
            <person name="Saada N."/>
            <person name="Tang L."/>
            <person name="Weissenberger G."/>
            <person name="Zhu Y."/>
            <person name="Hemphill L."/>
            <person name="Shang Y."/>
            <person name="Youmans B."/>
            <person name="Ayvaz T."/>
            <person name="Ross M."/>
            <person name="Santibanez J."/>
            <person name="Aqrawi P."/>
            <person name="Gross S."/>
            <person name="Joshi V."/>
            <person name="Fowler G."/>
            <person name="Nazareth L."/>
            <person name="Reid J."/>
            <person name="Worley K."/>
            <person name="Petrosino J."/>
            <person name="Highlander S."/>
            <person name="Gibbs R."/>
        </authorList>
    </citation>
    <scope>NUCLEOTIDE SEQUENCE [LARGE SCALE GENOMIC DNA]</scope>
    <source>
        <strain evidence="3 4">DSM 11664</strain>
    </source>
</reference>
<protein>
    <submittedName>
        <fullName evidence="3">Uncharacterized protein</fullName>
    </submittedName>
</protein>
<dbReference type="RefSeq" id="WP_006351426.1">
    <property type="nucleotide sequence ID" value="NZ_ADNY01000011.1"/>
</dbReference>
<keyword evidence="2" id="KW-0472">Membrane</keyword>